<name>A0A167SBV9_CALVF</name>
<sequence length="252" mass="26936">MAFTGQRIIRADSGHAHCTAFPATSSIPNRLRQPYHSRMRYLLGRAPRGHSMGGGEAMSPIWPDTGLASGSRVIISSADEYAAGLPVASTISPDMRTCISLSGCSSPLRTAKVLAVSGSAHAAAPVSPPCARLAVCDRGCAAHALACLTVVLYNHGHKVSLGPHVCPIIIEPQPRRSRMNISFFPDMRASHQSCAFRRSERPACMREPQTRSASGSHPTHVCVENHLLPFSAYPATDNHAAMLIPAQRLMAL</sequence>
<keyword evidence="2" id="KW-1185">Reference proteome</keyword>
<protein>
    <submittedName>
        <fullName evidence="1">Uncharacterized protein</fullName>
    </submittedName>
</protein>
<organism evidence="1 2">
    <name type="scientific">Calocera viscosa (strain TUFC12733)</name>
    <dbReference type="NCBI Taxonomy" id="1330018"/>
    <lineage>
        <taxon>Eukaryota</taxon>
        <taxon>Fungi</taxon>
        <taxon>Dikarya</taxon>
        <taxon>Basidiomycota</taxon>
        <taxon>Agaricomycotina</taxon>
        <taxon>Dacrymycetes</taxon>
        <taxon>Dacrymycetales</taxon>
        <taxon>Dacrymycetaceae</taxon>
        <taxon>Calocera</taxon>
    </lineage>
</organism>
<gene>
    <name evidence="1" type="ORF">CALVIDRAFT_17446</name>
</gene>
<dbReference type="AlphaFoldDB" id="A0A167SBV9"/>
<evidence type="ECO:0000313" key="1">
    <source>
        <dbReference type="EMBL" id="KZP01769.1"/>
    </source>
</evidence>
<proteinExistence type="predicted"/>
<dbReference type="EMBL" id="KV417266">
    <property type="protein sequence ID" value="KZP01769.1"/>
    <property type="molecule type" value="Genomic_DNA"/>
</dbReference>
<dbReference type="Proteomes" id="UP000076738">
    <property type="component" value="Unassembled WGS sequence"/>
</dbReference>
<accession>A0A167SBV9</accession>
<evidence type="ECO:0000313" key="2">
    <source>
        <dbReference type="Proteomes" id="UP000076738"/>
    </source>
</evidence>
<reference evidence="1 2" key="1">
    <citation type="journal article" date="2016" name="Mol. Biol. Evol.">
        <title>Comparative Genomics of Early-Diverging Mushroom-Forming Fungi Provides Insights into the Origins of Lignocellulose Decay Capabilities.</title>
        <authorList>
            <person name="Nagy L.G."/>
            <person name="Riley R."/>
            <person name="Tritt A."/>
            <person name="Adam C."/>
            <person name="Daum C."/>
            <person name="Floudas D."/>
            <person name="Sun H."/>
            <person name="Yadav J.S."/>
            <person name="Pangilinan J."/>
            <person name="Larsson K.H."/>
            <person name="Matsuura K."/>
            <person name="Barry K."/>
            <person name="Labutti K."/>
            <person name="Kuo R."/>
            <person name="Ohm R.A."/>
            <person name="Bhattacharya S.S."/>
            <person name="Shirouzu T."/>
            <person name="Yoshinaga Y."/>
            <person name="Martin F.M."/>
            <person name="Grigoriev I.V."/>
            <person name="Hibbett D.S."/>
        </authorList>
    </citation>
    <scope>NUCLEOTIDE SEQUENCE [LARGE SCALE GENOMIC DNA]</scope>
    <source>
        <strain evidence="1 2">TUFC12733</strain>
    </source>
</reference>